<gene>
    <name evidence="2" type="ORF">Tdes44962_MAKER03766</name>
</gene>
<feature type="compositionally biased region" description="Pro residues" evidence="1">
    <location>
        <begin position="195"/>
        <end position="209"/>
    </location>
</feature>
<evidence type="ECO:0000313" key="2">
    <source>
        <dbReference type="EMBL" id="KAH9826113.1"/>
    </source>
</evidence>
<evidence type="ECO:0000256" key="1">
    <source>
        <dbReference type="SAM" id="MobiDB-lite"/>
    </source>
</evidence>
<comment type="caution">
    <text evidence="2">The sequence shown here is derived from an EMBL/GenBank/DDBJ whole genome shotgun (WGS) entry which is preliminary data.</text>
</comment>
<protein>
    <submittedName>
        <fullName evidence="2">Uncharacterized protein</fullName>
    </submittedName>
</protein>
<dbReference type="OrthoDB" id="10521844at2759"/>
<feature type="region of interest" description="Disordered" evidence="1">
    <location>
        <begin position="1"/>
        <end position="238"/>
    </location>
</feature>
<feature type="compositionally biased region" description="Polar residues" evidence="1">
    <location>
        <begin position="218"/>
        <end position="228"/>
    </location>
</feature>
<feature type="compositionally biased region" description="Low complexity" evidence="1">
    <location>
        <begin position="64"/>
        <end position="79"/>
    </location>
</feature>
<name>A0A9W7SP90_9PEZI</name>
<dbReference type="Proteomes" id="UP001138500">
    <property type="component" value="Unassembled WGS sequence"/>
</dbReference>
<sequence>MAAGPDSAYGASQHGTSLSGHKESAARPQVVPVPTHGQLAGVSSDRNLAVNQDTGEGLDDDTGEVVTTVTTTTTTTTTTRTRRGQGPGVSPAPPSSQATPSSDGSYFAATPGHSSATSGSQTLHAQSRPSDYTAPEQEQLPVVSQNVGPKAPAGYPAVPNVVVNDRPVSPRPGQSFSYPGRQVVDEDTDEDGRAGPPPISVPELEPPSCPAATRRIDANSTNGANAASRTPAASGGTRWEALEEIKAAGKLAAPEAKNMLQGLEAFAIGMHAVGKKLEPTFHEFDRR</sequence>
<evidence type="ECO:0000313" key="3">
    <source>
        <dbReference type="Proteomes" id="UP001138500"/>
    </source>
</evidence>
<reference evidence="2 3" key="1">
    <citation type="journal article" date="2018" name="IMA Fungus">
        <title>IMA Genome-F 10: Nine draft genome sequences of Claviceps purpurea s.lat., including C. arundinis, C. humidiphila, and C. cf. spartinae, pseudomolecules for the pitch canker pathogen Fusarium circinatum, draft genome of Davidsoniella eucalypti, Grosmannia galeiformis, Quambalaria eucalypti, and Teratosphaeria destructans.</title>
        <authorList>
            <person name="Wingfield B.D."/>
            <person name="Liu M."/>
            <person name="Nguyen H.D."/>
            <person name="Lane F.A."/>
            <person name="Morgan S.W."/>
            <person name="De Vos L."/>
            <person name="Wilken P.M."/>
            <person name="Duong T.A."/>
            <person name="Aylward J."/>
            <person name="Coetzee M.P."/>
            <person name="Dadej K."/>
            <person name="De Beer Z.W."/>
            <person name="Findlay W."/>
            <person name="Havenga M."/>
            <person name="Kolarik M."/>
            <person name="Menzies J.G."/>
            <person name="Naidoo K."/>
            <person name="Pochopski O."/>
            <person name="Shoukouhi P."/>
            <person name="Santana Q.C."/>
            <person name="Seifert K.A."/>
            <person name="Soal N."/>
            <person name="Steenkamp E.T."/>
            <person name="Tatham C.T."/>
            <person name="van der Nest M.A."/>
            <person name="Wingfield M.J."/>
        </authorList>
    </citation>
    <scope>NUCLEOTIDE SEQUENCE [LARGE SCALE GENOMIC DNA]</scope>
    <source>
        <strain evidence="2">CMW44962</strain>
    </source>
</reference>
<accession>A0A9W7SP90</accession>
<dbReference type="AlphaFoldDB" id="A0A9W7SP90"/>
<organism evidence="2 3">
    <name type="scientific">Teratosphaeria destructans</name>
    <dbReference type="NCBI Taxonomy" id="418781"/>
    <lineage>
        <taxon>Eukaryota</taxon>
        <taxon>Fungi</taxon>
        <taxon>Dikarya</taxon>
        <taxon>Ascomycota</taxon>
        <taxon>Pezizomycotina</taxon>
        <taxon>Dothideomycetes</taxon>
        <taxon>Dothideomycetidae</taxon>
        <taxon>Mycosphaerellales</taxon>
        <taxon>Teratosphaeriaceae</taxon>
        <taxon>Teratosphaeria</taxon>
    </lineage>
</organism>
<dbReference type="EMBL" id="RIBY02002034">
    <property type="protein sequence ID" value="KAH9826113.1"/>
    <property type="molecule type" value="Genomic_DNA"/>
</dbReference>
<reference evidence="2 3" key="2">
    <citation type="journal article" date="2021" name="Curr. Genet.">
        <title>Genetic response to nitrogen starvation in the aggressive Eucalyptus foliar pathogen Teratosphaeria destructans.</title>
        <authorList>
            <person name="Havenga M."/>
            <person name="Wingfield B.D."/>
            <person name="Wingfield M.J."/>
            <person name="Dreyer L.L."/>
            <person name="Roets F."/>
            <person name="Aylward J."/>
        </authorList>
    </citation>
    <scope>NUCLEOTIDE SEQUENCE [LARGE SCALE GENOMIC DNA]</scope>
    <source>
        <strain evidence="2">CMW44962</strain>
    </source>
</reference>
<proteinExistence type="predicted"/>
<feature type="compositionally biased region" description="Polar residues" evidence="1">
    <location>
        <begin position="112"/>
        <end position="130"/>
    </location>
</feature>
<keyword evidence="3" id="KW-1185">Reference proteome</keyword>